<proteinExistence type="predicted"/>
<dbReference type="EMBL" id="NFCF01000051">
    <property type="protein sequence ID" value="OTW52849.1"/>
    <property type="molecule type" value="Genomic_DNA"/>
</dbReference>
<evidence type="ECO:0000313" key="1">
    <source>
        <dbReference type="EMBL" id="OTW52849.1"/>
    </source>
</evidence>
<dbReference type="Proteomes" id="UP000195152">
    <property type="component" value="Unassembled WGS sequence"/>
</dbReference>
<protein>
    <submittedName>
        <fullName evidence="1">Uncharacterized protein</fullName>
    </submittedName>
</protein>
<organism evidence="1 2">
    <name type="scientific">Bacillus thuringiensis serovar mexicanensis</name>
    <dbReference type="NCBI Taxonomy" id="180868"/>
    <lineage>
        <taxon>Bacteria</taxon>
        <taxon>Bacillati</taxon>
        <taxon>Bacillota</taxon>
        <taxon>Bacilli</taxon>
        <taxon>Bacillales</taxon>
        <taxon>Bacillaceae</taxon>
        <taxon>Bacillus</taxon>
        <taxon>Bacillus cereus group</taxon>
    </lineage>
</organism>
<dbReference type="AlphaFoldDB" id="A0A242WD64"/>
<evidence type="ECO:0000313" key="2">
    <source>
        <dbReference type="Proteomes" id="UP000195152"/>
    </source>
</evidence>
<sequence length="104" mass="11966">MRLVVIHDSEGTIISLTAIPPNGLSTGKVLKPGEYMTELEAMEIMLNLDEEEIMKHLLNITDNYKLDISSNTPRLIKLNENELQKINQRLKKSYLKRDKISSRK</sequence>
<comment type="caution">
    <text evidence="1">The sequence shown here is derived from an EMBL/GenBank/DDBJ whole genome shotgun (WGS) entry which is preliminary data.</text>
</comment>
<dbReference type="RefSeq" id="WP_001241757.1">
    <property type="nucleotide sequence ID" value="NZ_NFCF01000051.1"/>
</dbReference>
<accession>A0A242WD64</accession>
<reference evidence="1 2" key="1">
    <citation type="submission" date="2016-10" db="EMBL/GenBank/DDBJ databases">
        <title>Comparative genomics of Bacillus thuringiensis reveals a path to pathogens against multiple invertebrate hosts.</title>
        <authorList>
            <person name="Zheng J."/>
            <person name="Gao Q."/>
            <person name="Liu H."/>
            <person name="Peng D."/>
            <person name="Ruan L."/>
            <person name="Sun M."/>
        </authorList>
    </citation>
    <scope>NUCLEOTIDE SEQUENCE [LARGE SCALE GENOMIC DNA]</scope>
    <source>
        <strain evidence="1">BGSC 4AC1</strain>
    </source>
</reference>
<gene>
    <name evidence="1" type="ORF">BK699_05640</name>
</gene>
<name>A0A242WD64_BACTU</name>